<protein>
    <recommendedName>
        <fullName evidence="4">Major facilitator superfamily (MFS) profile domain-containing protein</fullName>
    </recommendedName>
</protein>
<feature type="transmembrane region" description="Helical" evidence="1">
    <location>
        <begin position="52"/>
        <end position="77"/>
    </location>
</feature>
<gene>
    <name evidence="2" type="ORF">KDK_33940</name>
</gene>
<keyword evidence="1" id="KW-0472">Membrane</keyword>
<dbReference type="EMBL" id="BIFS01000001">
    <property type="protein sequence ID" value="GCE19594.1"/>
    <property type="molecule type" value="Genomic_DNA"/>
</dbReference>
<sequence>MSLTQNYIHQFGRFQRNARLYLVSNALSGVTLGILQVLYNLYLIALGYHTDFIGLILFTGTIGEGWLSFRLVSVLIVSKAKRS</sequence>
<dbReference type="Proteomes" id="UP000287188">
    <property type="component" value="Unassembled WGS sequence"/>
</dbReference>
<organism evidence="2 3">
    <name type="scientific">Dictyobacter kobayashii</name>
    <dbReference type="NCBI Taxonomy" id="2014872"/>
    <lineage>
        <taxon>Bacteria</taxon>
        <taxon>Bacillati</taxon>
        <taxon>Chloroflexota</taxon>
        <taxon>Ktedonobacteria</taxon>
        <taxon>Ktedonobacterales</taxon>
        <taxon>Dictyobacteraceae</taxon>
        <taxon>Dictyobacter</taxon>
    </lineage>
</organism>
<keyword evidence="3" id="KW-1185">Reference proteome</keyword>
<name>A0A402AKP3_9CHLR</name>
<evidence type="ECO:0000256" key="1">
    <source>
        <dbReference type="SAM" id="Phobius"/>
    </source>
</evidence>
<reference evidence="3" key="1">
    <citation type="submission" date="2018-12" db="EMBL/GenBank/DDBJ databases">
        <title>Tengunoibacter tsumagoiensis gen. nov., sp. nov., Dictyobacter kobayashii sp. nov., D. alpinus sp. nov., and D. joshuensis sp. nov. and description of Dictyobacteraceae fam. nov. within the order Ktedonobacterales isolated from Tengu-no-mugimeshi.</title>
        <authorList>
            <person name="Wang C.M."/>
            <person name="Zheng Y."/>
            <person name="Sakai Y."/>
            <person name="Toyoda A."/>
            <person name="Minakuchi Y."/>
            <person name="Abe K."/>
            <person name="Yokota A."/>
            <person name="Yabe S."/>
        </authorList>
    </citation>
    <scope>NUCLEOTIDE SEQUENCE [LARGE SCALE GENOMIC DNA]</scope>
    <source>
        <strain evidence="3">Uno11</strain>
    </source>
</reference>
<keyword evidence="1" id="KW-0812">Transmembrane</keyword>
<accession>A0A402AKP3</accession>
<comment type="caution">
    <text evidence="2">The sequence shown here is derived from an EMBL/GenBank/DDBJ whole genome shotgun (WGS) entry which is preliminary data.</text>
</comment>
<feature type="transmembrane region" description="Helical" evidence="1">
    <location>
        <begin position="20"/>
        <end position="46"/>
    </location>
</feature>
<proteinExistence type="predicted"/>
<evidence type="ECO:0000313" key="2">
    <source>
        <dbReference type="EMBL" id="GCE19594.1"/>
    </source>
</evidence>
<keyword evidence="1" id="KW-1133">Transmembrane helix</keyword>
<dbReference type="AlphaFoldDB" id="A0A402AKP3"/>
<evidence type="ECO:0000313" key="3">
    <source>
        <dbReference type="Proteomes" id="UP000287188"/>
    </source>
</evidence>
<evidence type="ECO:0008006" key="4">
    <source>
        <dbReference type="Google" id="ProtNLM"/>
    </source>
</evidence>